<dbReference type="InParanoid" id="A0A1X2HDP6"/>
<feature type="repeat" description="WD" evidence="3">
    <location>
        <begin position="80"/>
        <end position="124"/>
    </location>
</feature>
<dbReference type="SMART" id="SM00320">
    <property type="entry name" value="WD40"/>
    <property type="match status" value="5"/>
</dbReference>
<dbReference type="PROSITE" id="PS00678">
    <property type="entry name" value="WD_REPEATS_1"/>
    <property type="match status" value="3"/>
</dbReference>
<dbReference type="Proteomes" id="UP000242180">
    <property type="component" value="Unassembled WGS sequence"/>
</dbReference>
<dbReference type="InterPro" id="IPR020472">
    <property type="entry name" value="WD40_PAC1"/>
</dbReference>
<sequence length="213" mass="23331">MSPSSSDLTITNDTPWLLVSGSSDGTCVIWNEMLEPQKRLVGHGGGVLDVSIVQRRIVSASRDATVRVWDIASGKEVQRLQGHAGPVNALQSVEGDSDDPRVISASGDGTLRLWNVVTGECLRVFVGHARGLACARWNGDYIYSGGQDTQLKVWNIHTGACVATLPGHTDLIRTVDCHEVIDKNIYIYTYTRDKGTKIKTVSPIHVFYFSFMI</sequence>
<dbReference type="PRINTS" id="PR00320">
    <property type="entry name" value="GPROTEINBRPT"/>
</dbReference>
<dbReference type="InterPro" id="IPR019775">
    <property type="entry name" value="WD40_repeat_CS"/>
</dbReference>
<dbReference type="STRING" id="13706.A0A1X2HDP6"/>
<proteinExistence type="predicted"/>
<dbReference type="Pfam" id="PF00400">
    <property type="entry name" value="WD40"/>
    <property type="match status" value="4"/>
</dbReference>
<name>A0A1X2HDP6_SYNRA</name>
<comment type="caution">
    <text evidence="4">The sequence shown here is derived from an EMBL/GenBank/DDBJ whole genome shotgun (WGS) entry which is preliminary data.</text>
</comment>
<dbReference type="InterPro" id="IPR036322">
    <property type="entry name" value="WD40_repeat_dom_sf"/>
</dbReference>
<accession>A0A1X2HDP6</accession>
<dbReference type="AlphaFoldDB" id="A0A1X2HDP6"/>
<keyword evidence="2" id="KW-0677">Repeat</keyword>
<protein>
    <submittedName>
        <fullName evidence="4">WD40-repeat-containing domain protein</fullName>
    </submittedName>
</protein>
<reference evidence="4 5" key="1">
    <citation type="submission" date="2016-07" db="EMBL/GenBank/DDBJ databases">
        <title>Pervasive Adenine N6-methylation of Active Genes in Fungi.</title>
        <authorList>
            <consortium name="DOE Joint Genome Institute"/>
            <person name="Mondo S.J."/>
            <person name="Dannebaum R.O."/>
            <person name="Kuo R.C."/>
            <person name="Labutti K."/>
            <person name="Haridas S."/>
            <person name="Kuo A."/>
            <person name="Salamov A."/>
            <person name="Ahrendt S.R."/>
            <person name="Lipzen A."/>
            <person name="Sullivan W."/>
            <person name="Andreopoulos W.B."/>
            <person name="Clum A."/>
            <person name="Lindquist E."/>
            <person name="Daum C."/>
            <person name="Ramamoorthy G.K."/>
            <person name="Gryganskyi A."/>
            <person name="Culley D."/>
            <person name="Magnuson J.K."/>
            <person name="James T.Y."/>
            <person name="O'Malley M.A."/>
            <person name="Stajich J.E."/>
            <person name="Spatafora J.W."/>
            <person name="Visel A."/>
            <person name="Grigoriev I.V."/>
        </authorList>
    </citation>
    <scope>NUCLEOTIDE SEQUENCE [LARGE SCALE GENOMIC DNA]</scope>
    <source>
        <strain evidence="4 5">NRRL 2496</strain>
    </source>
</reference>
<dbReference type="PROSITE" id="PS50294">
    <property type="entry name" value="WD_REPEATS_REGION"/>
    <property type="match status" value="3"/>
</dbReference>
<feature type="repeat" description="WD" evidence="3">
    <location>
        <begin position="40"/>
        <end position="79"/>
    </location>
</feature>
<keyword evidence="1 3" id="KW-0853">WD repeat</keyword>
<organism evidence="4 5">
    <name type="scientific">Syncephalastrum racemosum</name>
    <name type="common">Filamentous fungus</name>
    <dbReference type="NCBI Taxonomy" id="13706"/>
    <lineage>
        <taxon>Eukaryota</taxon>
        <taxon>Fungi</taxon>
        <taxon>Fungi incertae sedis</taxon>
        <taxon>Mucoromycota</taxon>
        <taxon>Mucoromycotina</taxon>
        <taxon>Mucoromycetes</taxon>
        <taxon>Mucorales</taxon>
        <taxon>Syncephalastraceae</taxon>
        <taxon>Syncephalastrum</taxon>
    </lineage>
</organism>
<dbReference type="SUPFAM" id="SSF50978">
    <property type="entry name" value="WD40 repeat-like"/>
    <property type="match status" value="1"/>
</dbReference>
<evidence type="ECO:0000313" key="4">
    <source>
        <dbReference type="EMBL" id="ORY96870.1"/>
    </source>
</evidence>
<dbReference type="CDD" id="cd00200">
    <property type="entry name" value="WD40"/>
    <property type="match status" value="1"/>
</dbReference>
<dbReference type="PANTHER" id="PTHR19848">
    <property type="entry name" value="WD40 REPEAT PROTEIN"/>
    <property type="match status" value="1"/>
</dbReference>
<evidence type="ECO:0000256" key="2">
    <source>
        <dbReference type="ARBA" id="ARBA00022737"/>
    </source>
</evidence>
<evidence type="ECO:0000256" key="3">
    <source>
        <dbReference type="PROSITE-ProRule" id="PRU00221"/>
    </source>
</evidence>
<dbReference type="OrthoDB" id="19711at2759"/>
<dbReference type="EMBL" id="MCGN01000005">
    <property type="protein sequence ID" value="ORY96870.1"/>
    <property type="molecule type" value="Genomic_DNA"/>
</dbReference>
<dbReference type="Gene3D" id="2.130.10.10">
    <property type="entry name" value="YVTN repeat-like/Quinoprotein amine dehydrogenase"/>
    <property type="match status" value="1"/>
</dbReference>
<feature type="repeat" description="WD" evidence="3">
    <location>
        <begin position="125"/>
        <end position="164"/>
    </location>
</feature>
<dbReference type="InterPro" id="IPR001680">
    <property type="entry name" value="WD40_rpt"/>
</dbReference>
<evidence type="ECO:0000256" key="1">
    <source>
        <dbReference type="ARBA" id="ARBA00022574"/>
    </source>
</evidence>
<dbReference type="PROSITE" id="PS50082">
    <property type="entry name" value="WD_REPEATS_2"/>
    <property type="match status" value="3"/>
</dbReference>
<evidence type="ECO:0000313" key="5">
    <source>
        <dbReference type="Proteomes" id="UP000242180"/>
    </source>
</evidence>
<keyword evidence="5" id="KW-1185">Reference proteome</keyword>
<dbReference type="InterPro" id="IPR015943">
    <property type="entry name" value="WD40/YVTN_repeat-like_dom_sf"/>
</dbReference>
<dbReference type="PANTHER" id="PTHR19848:SF8">
    <property type="entry name" value="F-BOX AND WD REPEAT DOMAIN CONTAINING 7"/>
    <property type="match status" value="1"/>
</dbReference>
<gene>
    <name evidence="4" type="ORF">BCR43DRAFT_492413</name>
</gene>